<name>A0ABS4AU51_9PROT</name>
<evidence type="ECO:0000313" key="3">
    <source>
        <dbReference type="EMBL" id="MBP0464884.1"/>
    </source>
</evidence>
<keyword evidence="4" id="KW-1185">Reference proteome</keyword>
<evidence type="ECO:0000259" key="2">
    <source>
        <dbReference type="Pfam" id="PF09335"/>
    </source>
</evidence>
<keyword evidence="1" id="KW-1133">Transmembrane helix</keyword>
<gene>
    <name evidence="3" type="ORF">J5Y09_13260</name>
</gene>
<feature type="transmembrane region" description="Helical" evidence="1">
    <location>
        <begin position="127"/>
        <end position="150"/>
    </location>
</feature>
<evidence type="ECO:0000256" key="1">
    <source>
        <dbReference type="SAM" id="Phobius"/>
    </source>
</evidence>
<reference evidence="3 4" key="1">
    <citation type="submission" date="2021-03" db="EMBL/GenBank/DDBJ databases">
        <authorList>
            <person name="So Y."/>
        </authorList>
    </citation>
    <scope>NUCLEOTIDE SEQUENCE [LARGE SCALE GENOMIC DNA]</scope>
    <source>
        <strain evidence="3 4">PWR1</strain>
    </source>
</reference>
<feature type="domain" description="VTT" evidence="2">
    <location>
        <begin position="35"/>
        <end position="145"/>
    </location>
</feature>
<dbReference type="Proteomes" id="UP000680815">
    <property type="component" value="Unassembled WGS sequence"/>
</dbReference>
<keyword evidence="1" id="KW-0812">Transmembrane</keyword>
<protein>
    <submittedName>
        <fullName evidence="3">DedA family protein</fullName>
    </submittedName>
</protein>
<dbReference type="InterPro" id="IPR032816">
    <property type="entry name" value="VTT_dom"/>
</dbReference>
<organism evidence="3 4">
    <name type="scientific">Roseomonas nitratireducens</name>
    <dbReference type="NCBI Taxonomy" id="2820810"/>
    <lineage>
        <taxon>Bacteria</taxon>
        <taxon>Pseudomonadati</taxon>
        <taxon>Pseudomonadota</taxon>
        <taxon>Alphaproteobacteria</taxon>
        <taxon>Acetobacterales</taxon>
        <taxon>Roseomonadaceae</taxon>
        <taxon>Roseomonas</taxon>
    </lineage>
</organism>
<dbReference type="EMBL" id="JAGIYZ010000012">
    <property type="protein sequence ID" value="MBP0464884.1"/>
    <property type="molecule type" value="Genomic_DNA"/>
</dbReference>
<feature type="transmembrane region" description="Helical" evidence="1">
    <location>
        <begin position="156"/>
        <end position="173"/>
    </location>
</feature>
<sequence length="190" mass="21149">MAEIWAEWGNLAYLAAALWAFFEGETFVLAAAAIGATVGLVDPWILMASVWIGSYCGDQTWFYLGRRYGPAILRRFPGQRPKVEKAERLLDQYGTLFILSFRFLYGIRNVASVVCGLAGYNWARFAVLNFIAAGLWAGSFVAAGWFLGAWLGVERLFWTICGIALCALAFFVIRHFRIRAREKAAARASG</sequence>
<proteinExistence type="predicted"/>
<dbReference type="InterPro" id="IPR051311">
    <property type="entry name" value="DedA_domain"/>
</dbReference>
<comment type="caution">
    <text evidence="3">The sequence shown here is derived from an EMBL/GenBank/DDBJ whole genome shotgun (WGS) entry which is preliminary data.</text>
</comment>
<dbReference type="RefSeq" id="WP_209352281.1">
    <property type="nucleotide sequence ID" value="NZ_JAGIYZ010000012.1"/>
</dbReference>
<accession>A0ABS4AU51</accession>
<dbReference type="PANTHER" id="PTHR42709:SF2">
    <property type="entry name" value="INNER MEMBRANE PROTEIN YOHD"/>
    <property type="match status" value="1"/>
</dbReference>
<evidence type="ECO:0000313" key="4">
    <source>
        <dbReference type="Proteomes" id="UP000680815"/>
    </source>
</evidence>
<keyword evidence="1" id="KW-0472">Membrane</keyword>
<dbReference type="PANTHER" id="PTHR42709">
    <property type="entry name" value="ALKALINE PHOSPHATASE LIKE PROTEIN"/>
    <property type="match status" value="1"/>
</dbReference>
<dbReference type="Pfam" id="PF09335">
    <property type="entry name" value="VTT_dom"/>
    <property type="match status" value="1"/>
</dbReference>